<dbReference type="InterPro" id="IPR013154">
    <property type="entry name" value="ADH-like_N"/>
</dbReference>
<gene>
    <name evidence="7" type="ORF">EH244_29490</name>
</gene>
<comment type="cofactor">
    <cofactor evidence="1">
        <name>Zn(2+)</name>
        <dbReference type="ChEBI" id="CHEBI:29105"/>
    </cofactor>
</comment>
<dbReference type="InterPro" id="IPR020843">
    <property type="entry name" value="ER"/>
</dbReference>
<dbReference type="Gene3D" id="3.40.50.720">
    <property type="entry name" value="NAD(P)-binding Rossmann-like Domain"/>
    <property type="match status" value="1"/>
</dbReference>
<dbReference type="Pfam" id="PF08240">
    <property type="entry name" value="ADH_N"/>
    <property type="match status" value="1"/>
</dbReference>
<reference evidence="7 8" key="1">
    <citation type="submission" date="2018-11" db="EMBL/GenBank/DDBJ databases">
        <title>The genome of Variovorax sp T529.</title>
        <authorList>
            <person name="Gao J."/>
        </authorList>
    </citation>
    <scope>NUCLEOTIDE SEQUENCE [LARGE SCALE GENOMIC DNA]</scope>
    <source>
        <strain evidence="7 8">T529</strain>
    </source>
</reference>
<sequence>MKALRWHGPRDLRLVDLVDSALQPGEVRVRVAYCGICGSDLHEYVDGPHAIPIDCAHPISGRRAPLTLGHEFCGTVVESAALDIRVGARVAIEPEYRCGTCDYCRQGQYNRCISMGFVGLMGDGALAETVVVPAYTVHDLPDEVRFDQAAVLEPAAVALHAVRTSGLRPGDACAVFGMGPVGLLTVAMLRQCGAGEIIAVDVHAKRLALAGAMGASKTLDASREDSTSAIFAATSGRGAALAFEVAGLQATVDSTLACLRKGGEAVLVGLMGKAQMDIFDIVNRELRLTASVGYRNVFPTLIAWTAKGFIDPSAIVTRKVSLAQAVPQGFDALISDKDQVKVLVAPNGEDVR</sequence>
<dbReference type="InterPro" id="IPR036291">
    <property type="entry name" value="NAD(P)-bd_dom_sf"/>
</dbReference>
<dbReference type="GO" id="GO:0016491">
    <property type="term" value="F:oxidoreductase activity"/>
    <property type="evidence" value="ECO:0007669"/>
    <property type="project" value="UniProtKB-KW"/>
</dbReference>
<dbReference type="SUPFAM" id="SSF50129">
    <property type="entry name" value="GroES-like"/>
    <property type="match status" value="1"/>
</dbReference>
<dbReference type="PANTHER" id="PTHR43161">
    <property type="entry name" value="SORBITOL DEHYDROGENASE"/>
    <property type="match status" value="1"/>
</dbReference>
<comment type="similarity">
    <text evidence="2">Belongs to the zinc-containing alcohol dehydrogenase family.</text>
</comment>
<evidence type="ECO:0000313" key="7">
    <source>
        <dbReference type="EMBL" id="RRH81199.1"/>
    </source>
</evidence>
<dbReference type="CDD" id="cd08233">
    <property type="entry name" value="butanediol_DH_like"/>
    <property type="match status" value="1"/>
</dbReference>
<dbReference type="Gene3D" id="3.90.180.10">
    <property type="entry name" value="Medium-chain alcohol dehydrogenases, catalytic domain"/>
    <property type="match status" value="1"/>
</dbReference>
<evidence type="ECO:0000256" key="1">
    <source>
        <dbReference type="ARBA" id="ARBA00001947"/>
    </source>
</evidence>
<organism evidence="7 8">
    <name type="scientific">Variovorax beijingensis</name>
    <dbReference type="NCBI Taxonomy" id="2496117"/>
    <lineage>
        <taxon>Bacteria</taxon>
        <taxon>Pseudomonadati</taxon>
        <taxon>Pseudomonadota</taxon>
        <taxon>Betaproteobacteria</taxon>
        <taxon>Burkholderiales</taxon>
        <taxon>Comamonadaceae</taxon>
        <taxon>Variovorax</taxon>
    </lineage>
</organism>
<dbReference type="AlphaFoldDB" id="A0A3P3E4C7"/>
<dbReference type="GO" id="GO:0046872">
    <property type="term" value="F:metal ion binding"/>
    <property type="evidence" value="ECO:0007669"/>
    <property type="project" value="UniProtKB-KW"/>
</dbReference>
<dbReference type="RefSeq" id="WP_124961838.1">
    <property type="nucleotide sequence ID" value="NZ_RQXU01000032.1"/>
</dbReference>
<evidence type="ECO:0000259" key="6">
    <source>
        <dbReference type="SMART" id="SM00829"/>
    </source>
</evidence>
<keyword evidence="5" id="KW-0560">Oxidoreductase</keyword>
<evidence type="ECO:0000256" key="3">
    <source>
        <dbReference type="ARBA" id="ARBA00022723"/>
    </source>
</evidence>
<evidence type="ECO:0000256" key="5">
    <source>
        <dbReference type="ARBA" id="ARBA00023002"/>
    </source>
</evidence>
<proteinExistence type="inferred from homology"/>
<dbReference type="PANTHER" id="PTHR43161:SF26">
    <property type="entry name" value="GALACTITOL 1-PHOSPHATE 5-DEHYDROGENASE"/>
    <property type="match status" value="1"/>
</dbReference>
<dbReference type="Pfam" id="PF00107">
    <property type="entry name" value="ADH_zinc_N"/>
    <property type="match status" value="1"/>
</dbReference>
<protein>
    <submittedName>
        <fullName evidence="7">2,3-butanediol dehydrogenase</fullName>
    </submittedName>
</protein>
<keyword evidence="3" id="KW-0479">Metal-binding</keyword>
<dbReference type="SMART" id="SM00829">
    <property type="entry name" value="PKS_ER"/>
    <property type="match status" value="1"/>
</dbReference>
<feature type="domain" description="Enoyl reductase (ER)" evidence="6">
    <location>
        <begin position="8"/>
        <end position="344"/>
    </location>
</feature>
<evidence type="ECO:0000256" key="2">
    <source>
        <dbReference type="ARBA" id="ARBA00008072"/>
    </source>
</evidence>
<accession>A0A3P3E4C7</accession>
<dbReference type="InterPro" id="IPR013149">
    <property type="entry name" value="ADH-like_C"/>
</dbReference>
<name>A0A3P3E4C7_9BURK</name>
<keyword evidence="4" id="KW-0862">Zinc</keyword>
<evidence type="ECO:0000256" key="4">
    <source>
        <dbReference type="ARBA" id="ARBA00022833"/>
    </source>
</evidence>
<comment type="caution">
    <text evidence="7">The sequence shown here is derived from an EMBL/GenBank/DDBJ whole genome shotgun (WGS) entry which is preliminary data.</text>
</comment>
<dbReference type="InterPro" id="IPR011032">
    <property type="entry name" value="GroES-like_sf"/>
</dbReference>
<dbReference type="EMBL" id="RQXU01000032">
    <property type="protein sequence ID" value="RRH81199.1"/>
    <property type="molecule type" value="Genomic_DNA"/>
</dbReference>
<evidence type="ECO:0000313" key="8">
    <source>
        <dbReference type="Proteomes" id="UP000271590"/>
    </source>
</evidence>
<dbReference type="SUPFAM" id="SSF51735">
    <property type="entry name" value="NAD(P)-binding Rossmann-fold domains"/>
    <property type="match status" value="1"/>
</dbReference>
<dbReference type="Proteomes" id="UP000271590">
    <property type="component" value="Unassembled WGS sequence"/>
</dbReference>